<evidence type="ECO:0000256" key="2">
    <source>
        <dbReference type="RuleBase" id="RU361272"/>
    </source>
</evidence>
<protein>
    <recommendedName>
        <fullName evidence="2">Transcription factor BTF3</fullName>
    </recommendedName>
</protein>
<gene>
    <name evidence="5" type="ORF">LOD99_4502</name>
</gene>
<dbReference type="SMART" id="SM01407">
    <property type="entry name" value="NAC"/>
    <property type="match status" value="1"/>
</dbReference>
<comment type="caution">
    <text evidence="5">The sequence shown here is derived from an EMBL/GenBank/DDBJ whole genome shotgun (WGS) entry which is preliminary data.</text>
</comment>
<feature type="compositionally biased region" description="Basic residues" evidence="3">
    <location>
        <begin position="25"/>
        <end position="34"/>
    </location>
</feature>
<dbReference type="PROSITE" id="PS51151">
    <property type="entry name" value="NAC_AB"/>
    <property type="match status" value="1"/>
</dbReference>
<dbReference type="AlphaFoldDB" id="A0AAV7JT74"/>
<dbReference type="InterPro" id="IPR002715">
    <property type="entry name" value="Nas_poly-pep-assoc_cplx_dom"/>
</dbReference>
<dbReference type="InterPro" id="IPR038187">
    <property type="entry name" value="NAC_A/B_dom_sf"/>
</dbReference>
<feature type="region of interest" description="Disordered" evidence="3">
    <location>
        <begin position="17"/>
        <end position="41"/>
    </location>
</feature>
<organism evidence="5 6">
    <name type="scientific">Oopsacas minuta</name>
    <dbReference type="NCBI Taxonomy" id="111878"/>
    <lineage>
        <taxon>Eukaryota</taxon>
        <taxon>Metazoa</taxon>
        <taxon>Porifera</taxon>
        <taxon>Hexactinellida</taxon>
        <taxon>Hexasterophora</taxon>
        <taxon>Lyssacinosida</taxon>
        <taxon>Leucopsacidae</taxon>
        <taxon>Oopsacas</taxon>
    </lineage>
</organism>
<proteinExistence type="inferred from homology"/>
<dbReference type="CDD" id="cd22055">
    <property type="entry name" value="NAC_BTF3"/>
    <property type="match status" value="1"/>
</dbReference>
<accession>A0AAV7JT74</accession>
<reference evidence="5 6" key="1">
    <citation type="journal article" date="2023" name="BMC Biol.">
        <title>The compact genome of the sponge Oopsacas minuta (Hexactinellida) is lacking key metazoan core genes.</title>
        <authorList>
            <person name="Santini S."/>
            <person name="Schenkelaars Q."/>
            <person name="Jourda C."/>
            <person name="Duchesne M."/>
            <person name="Belahbib H."/>
            <person name="Rocher C."/>
            <person name="Selva M."/>
            <person name="Riesgo A."/>
            <person name="Vervoort M."/>
            <person name="Leys S.P."/>
            <person name="Kodjabachian L."/>
            <person name="Le Bivic A."/>
            <person name="Borchiellini C."/>
            <person name="Claverie J.M."/>
            <person name="Renard E."/>
        </authorList>
    </citation>
    <scope>NUCLEOTIDE SEQUENCE [LARGE SCALE GENOMIC DNA]</scope>
    <source>
        <strain evidence="5">SPO-2</strain>
    </source>
</reference>
<comment type="similarity">
    <text evidence="1 2">Belongs to the NAC-beta family.</text>
</comment>
<evidence type="ECO:0000313" key="5">
    <source>
        <dbReference type="EMBL" id="KAI6651957.1"/>
    </source>
</evidence>
<evidence type="ECO:0000256" key="3">
    <source>
        <dbReference type="SAM" id="MobiDB-lite"/>
    </source>
</evidence>
<dbReference type="PANTHER" id="PTHR10351">
    <property type="entry name" value="TRANSCRIPTION FACTOR BTF3 FAMILY MEMBER"/>
    <property type="match status" value="1"/>
</dbReference>
<name>A0AAV7JT74_9METZ</name>
<dbReference type="InterPro" id="IPR039370">
    <property type="entry name" value="BTF3"/>
</dbReference>
<sequence>MESREDKISRLQAQAKNVRMGGKGTARRKKKTLHKTTVTDEKKLQQNLKKVGVNAIPGIEEVNMIKEDGKVLHFSNPKVQAALSSNTFTVCGAAEEKPIAEMLPSLIQHLVGNQQDMANLRKTYAASENASGTPGTIVPSNEDIPELLENFDEASKDEV</sequence>
<dbReference type="Pfam" id="PF01849">
    <property type="entry name" value="NAC"/>
    <property type="match status" value="1"/>
</dbReference>
<evidence type="ECO:0000259" key="4">
    <source>
        <dbReference type="PROSITE" id="PS51151"/>
    </source>
</evidence>
<evidence type="ECO:0000256" key="1">
    <source>
        <dbReference type="ARBA" id="ARBA00005296"/>
    </source>
</evidence>
<dbReference type="Proteomes" id="UP001165289">
    <property type="component" value="Unassembled WGS sequence"/>
</dbReference>
<dbReference type="FunFam" id="2.20.70.30:FF:000001">
    <property type="entry name" value="Transcription factor BTF3 homolog"/>
    <property type="match status" value="1"/>
</dbReference>
<dbReference type="Gene3D" id="2.20.70.30">
    <property type="entry name" value="Nascent polypeptide-associated complex domain"/>
    <property type="match status" value="1"/>
</dbReference>
<dbReference type="EMBL" id="JAKMXF010000300">
    <property type="protein sequence ID" value="KAI6651957.1"/>
    <property type="molecule type" value="Genomic_DNA"/>
</dbReference>
<evidence type="ECO:0000313" key="6">
    <source>
        <dbReference type="Proteomes" id="UP001165289"/>
    </source>
</evidence>
<feature type="domain" description="NAC-A/B" evidence="4">
    <location>
        <begin position="38"/>
        <end position="103"/>
    </location>
</feature>
<keyword evidence="6" id="KW-1185">Reference proteome</keyword>